<name>A0A9P9IJB1_9PLEO</name>
<dbReference type="OrthoDB" id="20872at2759"/>
<evidence type="ECO:0000313" key="2">
    <source>
        <dbReference type="EMBL" id="KAH7122342.1"/>
    </source>
</evidence>
<organism evidence="2 3">
    <name type="scientific">Dendryphion nanum</name>
    <dbReference type="NCBI Taxonomy" id="256645"/>
    <lineage>
        <taxon>Eukaryota</taxon>
        <taxon>Fungi</taxon>
        <taxon>Dikarya</taxon>
        <taxon>Ascomycota</taxon>
        <taxon>Pezizomycotina</taxon>
        <taxon>Dothideomycetes</taxon>
        <taxon>Pleosporomycetidae</taxon>
        <taxon>Pleosporales</taxon>
        <taxon>Torulaceae</taxon>
        <taxon>Dendryphion</taxon>
    </lineage>
</organism>
<dbReference type="PANTHER" id="PTHR10622">
    <property type="entry name" value="HET DOMAIN-CONTAINING PROTEIN"/>
    <property type="match status" value="1"/>
</dbReference>
<sequence length="534" mass="60943">MRLLNTASLELSCLFVPSDVPDYVILSHRWSAEEVTFADITKAPISKSQSETRAKSGFAKIQGVCELASKDGYEWIWIDSCCIDKSSSAELQEAINSMWRYYEEANICYVYMADVPDAEAGWGHRFTESEWFTRGWTLQELIAPVCLEFYAGNWEPIGTKFERYRQIADITSINVGVLIRIQAIDLFSTAEKFSWASHRIVTREEDEAYSLLGIFDVNMPLLYGEGREKAFVRLQEAIYNSTADDSIFLFRHSLHDGSQPLLADSPRRFCDRKNCISCLSQGTHCLPPNFRYGDIIASERWSTQAHEQIMTTVTTVRNEMSTVLSLLTYRDICHKLEYLDNETPPSNVTDVAILNQTLEKYPQGALCLLLRRWPEQDGCLRLGAYPAILPHVKDFVSRLRKEKLLVCPDPKFPGSNDRINTIFSVESSLFRVETWSARGDTSHSTLSSQAGQRSDFEIQMGKTEGSKDSIQISCRVAHLQDPSQTFTIQLARVSEIWSIEKVFKRKQGTGTSRVHQGDYFLTMRYRISIDYNDN</sequence>
<dbReference type="Proteomes" id="UP000700596">
    <property type="component" value="Unassembled WGS sequence"/>
</dbReference>
<gene>
    <name evidence="2" type="ORF">B0J11DRAFT_531208</name>
</gene>
<feature type="domain" description="Heterokaryon incompatibility" evidence="1">
    <location>
        <begin position="23"/>
        <end position="114"/>
    </location>
</feature>
<dbReference type="AlphaFoldDB" id="A0A9P9IJB1"/>
<proteinExistence type="predicted"/>
<accession>A0A9P9IJB1</accession>
<evidence type="ECO:0000313" key="3">
    <source>
        <dbReference type="Proteomes" id="UP000700596"/>
    </source>
</evidence>
<comment type="caution">
    <text evidence="2">The sequence shown here is derived from an EMBL/GenBank/DDBJ whole genome shotgun (WGS) entry which is preliminary data.</text>
</comment>
<protein>
    <submittedName>
        <fullName evidence="2">Heterokaryon incompatibility protein-domain-containing protein</fullName>
    </submittedName>
</protein>
<dbReference type="EMBL" id="JAGMWT010000009">
    <property type="protein sequence ID" value="KAH7122342.1"/>
    <property type="molecule type" value="Genomic_DNA"/>
</dbReference>
<dbReference type="InterPro" id="IPR010730">
    <property type="entry name" value="HET"/>
</dbReference>
<dbReference type="Pfam" id="PF06985">
    <property type="entry name" value="HET"/>
    <property type="match status" value="1"/>
</dbReference>
<keyword evidence="3" id="KW-1185">Reference proteome</keyword>
<dbReference type="PANTHER" id="PTHR10622:SF10">
    <property type="entry name" value="HET DOMAIN-CONTAINING PROTEIN"/>
    <property type="match status" value="1"/>
</dbReference>
<reference evidence="2" key="1">
    <citation type="journal article" date="2021" name="Nat. Commun.">
        <title>Genetic determinants of endophytism in the Arabidopsis root mycobiome.</title>
        <authorList>
            <person name="Mesny F."/>
            <person name="Miyauchi S."/>
            <person name="Thiergart T."/>
            <person name="Pickel B."/>
            <person name="Atanasova L."/>
            <person name="Karlsson M."/>
            <person name="Huettel B."/>
            <person name="Barry K.W."/>
            <person name="Haridas S."/>
            <person name="Chen C."/>
            <person name="Bauer D."/>
            <person name="Andreopoulos W."/>
            <person name="Pangilinan J."/>
            <person name="LaButti K."/>
            <person name="Riley R."/>
            <person name="Lipzen A."/>
            <person name="Clum A."/>
            <person name="Drula E."/>
            <person name="Henrissat B."/>
            <person name="Kohler A."/>
            <person name="Grigoriev I.V."/>
            <person name="Martin F.M."/>
            <person name="Hacquard S."/>
        </authorList>
    </citation>
    <scope>NUCLEOTIDE SEQUENCE</scope>
    <source>
        <strain evidence="2">MPI-CAGE-CH-0243</strain>
    </source>
</reference>
<evidence type="ECO:0000259" key="1">
    <source>
        <dbReference type="Pfam" id="PF06985"/>
    </source>
</evidence>